<evidence type="ECO:0000313" key="1">
    <source>
        <dbReference type="EMBL" id="KKR71624.1"/>
    </source>
</evidence>
<comment type="caution">
    <text evidence="1">The sequence shown here is derived from an EMBL/GenBank/DDBJ whole genome shotgun (WGS) entry which is preliminary data.</text>
</comment>
<evidence type="ECO:0000313" key="2">
    <source>
        <dbReference type="Proteomes" id="UP000034664"/>
    </source>
</evidence>
<name>A0A0G0T3R7_9BACT</name>
<sequence length="109" mass="12941">MNQDPILIVTGGIPKTCYNSSAMNMKKRPYFIWDYDLSDEDVRNILSQGSEEEKKWAMVRILEHAHFTDVFTYLSIKDIRTYLPRLKMRPVAQQYWQRALDAWGYPVHV</sequence>
<proteinExistence type="predicted"/>
<gene>
    <name evidence="1" type="ORF">UU14_C0023G0024</name>
</gene>
<dbReference type="EMBL" id="LBZM01000023">
    <property type="protein sequence ID" value="KKR71624.1"/>
    <property type="molecule type" value="Genomic_DNA"/>
</dbReference>
<accession>A0A0G0T3R7</accession>
<reference evidence="1 2" key="1">
    <citation type="journal article" date="2015" name="Nature">
        <title>rRNA introns, odd ribosomes, and small enigmatic genomes across a large radiation of phyla.</title>
        <authorList>
            <person name="Brown C.T."/>
            <person name="Hug L.A."/>
            <person name="Thomas B.C."/>
            <person name="Sharon I."/>
            <person name="Castelle C.J."/>
            <person name="Singh A."/>
            <person name="Wilkins M.J."/>
            <person name="Williams K.H."/>
            <person name="Banfield J.F."/>
        </authorList>
    </citation>
    <scope>NUCLEOTIDE SEQUENCE [LARGE SCALE GENOMIC DNA]</scope>
</reference>
<organism evidence="1 2">
    <name type="scientific">Candidatus Roizmanbacteria bacterium GW2011_GWB1_40_7</name>
    <dbReference type="NCBI Taxonomy" id="1618482"/>
    <lineage>
        <taxon>Bacteria</taxon>
        <taxon>Candidatus Roizmaniibacteriota</taxon>
    </lineage>
</organism>
<dbReference type="Proteomes" id="UP000034664">
    <property type="component" value="Unassembled WGS sequence"/>
</dbReference>
<dbReference type="AlphaFoldDB" id="A0A0G0T3R7"/>
<protein>
    <submittedName>
        <fullName evidence="1">Uncharacterized protein</fullName>
    </submittedName>
</protein>